<keyword evidence="9" id="KW-1185">Reference proteome</keyword>
<dbReference type="Pfam" id="PF00892">
    <property type="entry name" value="EamA"/>
    <property type="match status" value="2"/>
</dbReference>
<feature type="transmembrane region" description="Helical" evidence="6">
    <location>
        <begin position="96"/>
        <end position="117"/>
    </location>
</feature>
<reference evidence="8" key="1">
    <citation type="submission" date="2022-07" db="EMBL/GenBank/DDBJ databases">
        <title>Genome sequencing of Photobacterium atrarenae GJH2-4.</title>
        <authorList>
            <person name="Park S.-J."/>
        </authorList>
    </citation>
    <scope>NUCLEOTIDE SEQUENCE</scope>
    <source>
        <strain evidence="8">GJH2-4</strain>
    </source>
</reference>
<dbReference type="PANTHER" id="PTHR32322">
    <property type="entry name" value="INNER MEMBRANE TRANSPORTER"/>
    <property type="match status" value="1"/>
</dbReference>
<dbReference type="Proteomes" id="UP001057998">
    <property type="component" value="Chromosome 2"/>
</dbReference>
<evidence type="ECO:0000256" key="3">
    <source>
        <dbReference type="ARBA" id="ARBA00022692"/>
    </source>
</evidence>
<name>A0ABY5GN99_9GAMM</name>
<comment type="subcellular location">
    <subcellularLocation>
        <location evidence="1">Membrane</location>
        <topology evidence="1">Multi-pass membrane protein</topology>
    </subcellularLocation>
</comment>
<evidence type="ECO:0000256" key="6">
    <source>
        <dbReference type="SAM" id="Phobius"/>
    </source>
</evidence>
<keyword evidence="5 6" id="KW-0472">Membrane</keyword>
<dbReference type="SUPFAM" id="SSF103481">
    <property type="entry name" value="Multidrug resistance efflux transporter EmrE"/>
    <property type="match status" value="2"/>
</dbReference>
<gene>
    <name evidence="8" type="ORF">NNL38_16860</name>
</gene>
<dbReference type="InterPro" id="IPR037185">
    <property type="entry name" value="EmrE-like"/>
</dbReference>
<keyword evidence="4 6" id="KW-1133">Transmembrane helix</keyword>
<evidence type="ECO:0000256" key="5">
    <source>
        <dbReference type="ARBA" id="ARBA00023136"/>
    </source>
</evidence>
<evidence type="ECO:0000259" key="7">
    <source>
        <dbReference type="Pfam" id="PF00892"/>
    </source>
</evidence>
<evidence type="ECO:0000256" key="4">
    <source>
        <dbReference type="ARBA" id="ARBA00022989"/>
    </source>
</evidence>
<proteinExistence type="inferred from homology"/>
<evidence type="ECO:0000256" key="1">
    <source>
        <dbReference type="ARBA" id="ARBA00004141"/>
    </source>
</evidence>
<dbReference type="RefSeq" id="WP_255391596.1">
    <property type="nucleotide sequence ID" value="NZ_CP101509.1"/>
</dbReference>
<feature type="transmembrane region" description="Helical" evidence="6">
    <location>
        <begin position="155"/>
        <end position="172"/>
    </location>
</feature>
<feature type="transmembrane region" description="Helical" evidence="6">
    <location>
        <begin position="271"/>
        <end position="293"/>
    </location>
</feature>
<keyword evidence="3 6" id="KW-0812">Transmembrane</keyword>
<dbReference type="InterPro" id="IPR000620">
    <property type="entry name" value="EamA_dom"/>
</dbReference>
<feature type="domain" description="EamA" evidence="7">
    <location>
        <begin position="153"/>
        <end position="286"/>
    </location>
</feature>
<organism evidence="8 9">
    <name type="scientific">Photobacterium atrarenae</name>
    <dbReference type="NCBI Taxonomy" id="865757"/>
    <lineage>
        <taxon>Bacteria</taxon>
        <taxon>Pseudomonadati</taxon>
        <taxon>Pseudomonadota</taxon>
        <taxon>Gammaproteobacteria</taxon>
        <taxon>Vibrionales</taxon>
        <taxon>Vibrionaceae</taxon>
        <taxon>Photobacterium</taxon>
    </lineage>
</organism>
<dbReference type="InterPro" id="IPR050638">
    <property type="entry name" value="AA-Vitamin_Transporters"/>
</dbReference>
<feature type="transmembrane region" description="Helical" evidence="6">
    <location>
        <begin position="69"/>
        <end position="90"/>
    </location>
</feature>
<feature type="transmembrane region" description="Helical" evidence="6">
    <location>
        <begin position="247"/>
        <end position="265"/>
    </location>
</feature>
<evidence type="ECO:0000313" key="8">
    <source>
        <dbReference type="EMBL" id="UTV30251.1"/>
    </source>
</evidence>
<feature type="transmembrane region" description="Helical" evidence="6">
    <location>
        <begin position="217"/>
        <end position="235"/>
    </location>
</feature>
<protein>
    <submittedName>
        <fullName evidence="8">DMT family transporter</fullName>
    </submittedName>
</protein>
<feature type="transmembrane region" description="Helical" evidence="6">
    <location>
        <begin position="40"/>
        <end position="57"/>
    </location>
</feature>
<feature type="transmembrane region" description="Helical" evidence="6">
    <location>
        <begin position="124"/>
        <end position="143"/>
    </location>
</feature>
<sequence length="307" mass="33089">MPNHAFTWLGVVIAIFFWASNFNAIQAIGDDISPLMGATLRFSVAALVLLGLRALRAGPESVLQPRDRLALFFIALVGVLIQNFAIFSAMQYTSPVNAAIVAANMPLAGILLSALLLHTAIYSFHITGALISLAGVLLVITQANFTALTFNPGDGLMLVSLTSGCLFTILAKRWVAHIPLSQQLRWMMSFGVLQMSTVVWLVDTPVHALKAMTAQDAALIIYMGLGGTLIAYYFWMKGAQRLGPDRVTSLFNLMPVFTVAISVLTGGDVGWIQIAGIFLVGCGILIGNAYPVLKQKLTALRLKQQPQ</sequence>
<dbReference type="PANTHER" id="PTHR32322:SF2">
    <property type="entry name" value="EAMA DOMAIN-CONTAINING PROTEIN"/>
    <property type="match status" value="1"/>
</dbReference>
<dbReference type="EMBL" id="CP101509">
    <property type="protein sequence ID" value="UTV30251.1"/>
    <property type="molecule type" value="Genomic_DNA"/>
</dbReference>
<accession>A0ABY5GN99</accession>
<feature type="domain" description="EamA" evidence="7">
    <location>
        <begin position="9"/>
        <end position="140"/>
    </location>
</feature>
<feature type="transmembrane region" description="Helical" evidence="6">
    <location>
        <begin position="184"/>
        <end position="202"/>
    </location>
</feature>
<evidence type="ECO:0000313" key="9">
    <source>
        <dbReference type="Proteomes" id="UP001057998"/>
    </source>
</evidence>
<evidence type="ECO:0000256" key="2">
    <source>
        <dbReference type="ARBA" id="ARBA00007362"/>
    </source>
</evidence>
<comment type="similarity">
    <text evidence="2">Belongs to the EamA transporter family.</text>
</comment>